<dbReference type="EMBL" id="JAFVMG010000007">
    <property type="protein sequence ID" value="MBO1328535.1"/>
    <property type="molecule type" value="Genomic_DNA"/>
</dbReference>
<name>A0ABS3LMG3_9PROT</name>
<sequence length="101" mass="11220">MSRRERTLVNLPVIFDSMSKALAAMEQENIKWSLSDVIDRIGADMARIVGITQGDGGTMADLQTAAWSMAVASVLHFSMVQENIEHTMQQLPVTPHNRTIH</sequence>
<evidence type="ECO:0000313" key="1">
    <source>
        <dbReference type="EMBL" id="MBO1328535.1"/>
    </source>
</evidence>
<organism evidence="1 2">
    <name type="scientific">Acetobacter suratthaniensis</name>
    <dbReference type="NCBI Taxonomy" id="1502841"/>
    <lineage>
        <taxon>Bacteria</taxon>
        <taxon>Pseudomonadati</taxon>
        <taxon>Pseudomonadota</taxon>
        <taxon>Alphaproteobacteria</taxon>
        <taxon>Acetobacterales</taxon>
        <taxon>Acetobacteraceae</taxon>
        <taxon>Acetobacter</taxon>
    </lineage>
</organism>
<comment type="caution">
    <text evidence="1">The sequence shown here is derived from an EMBL/GenBank/DDBJ whole genome shotgun (WGS) entry which is preliminary data.</text>
</comment>
<protein>
    <submittedName>
        <fullName evidence="1">Uncharacterized protein</fullName>
    </submittedName>
</protein>
<proteinExistence type="predicted"/>
<dbReference type="RefSeq" id="WP_207854364.1">
    <property type="nucleotide sequence ID" value="NZ_JAFVMG010000007.1"/>
</dbReference>
<accession>A0ABS3LMG3</accession>
<reference evidence="1 2" key="1">
    <citation type="submission" date="2021-03" db="EMBL/GenBank/DDBJ databases">
        <title>The complete genome sequence of Acetobacter suratthaniensis TBRC 1719.</title>
        <authorList>
            <person name="Charoenyingcharoen P."/>
            <person name="Yukphan P."/>
        </authorList>
    </citation>
    <scope>NUCLEOTIDE SEQUENCE [LARGE SCALE GENOMIC DNA]</scope>
    <source>
        <strain evidence="1 2">TBRC 1719</strain>
    </source>
</reference>
<gene>
    <name evidence="1" type="ORF">J2D75_08595</name>
</gene>
<keyword evidence="2" id="KW-1185">Reference proteome</keyword>
<dbReference type="Proteomes" id="UP000664399">
    <property type="component" value="Unassembled WGS sequence"/>
</dbReference>
<evidence type="ECO:0000313" key="2">
    <source>
        <dbReference type="Proteomes" id="UP000664399"/>
    </source>
</evidence>